<name>A0A0F9WLC4_9ZZZZ</name>
<reference evidence="3" key="1">
    <citation type="journal article" date="2015" name="Nature">
        <title>Complex archaea that bridge the gap between prokaryotes and eukaryotes.</title>
        <authorList>
            <person name="Spang A."/>
            <person name="Saw J.H."/>
            <person name="Jorgensen S.L."/>
            <person name="Zaremba-Niedzwiedzka K."/>
            <person name="Martijn J."/>
            <person name="Lind A.E."/>
            <person name="van Eijk R."/>
            <person name="Schleper C."/>
            <person name="Guy L."/>
            <person name="Ettema T.J."/>
        </authorList>
    </citation>
    <scope>NUCLEOTIDE SEQUENCE</scope>
</reference>
<evidence type="ECO:0000256" key="2">
    <source>
        <dbReference type="SAM" id="MobiDB-lite"/>
    </source>
</evidence>
<organism evidence="3">
    <name type="scientific">marine sediment metagenome</name>
    <dbReference type="NCBI Taxonomy" id="412755"/>
    <lineage>
        <taxon>unclassified sequences</taxon>
        <taxon>metagenomes</taxon>
        <taxon>ecological metagenomes</taxon>
    </lineage>
</organism>
<dbReference type="AlphaFoldDB" id="A0A0F9WLC4"/>
<evidence type="ECO:0000256" key="1">
    <source>
        <dbReference type="SAM" id="Coils"/>
    </source>
</evidence>
<protein>
    <submittedName>
        <fullName evidence="3">Uncharacterized protein</fullName>
    </submittedName>
</protein>
<sequence>MGFFDFGLGDKREKVKAIRDKQRKVALADNRADKEFARQDKKRELLKKKLEAKERRAVAEARVYRAQAERREAKREASWLPKISLKTPKLKKKRQGKRLSSKRRITLL</sequence>
<evidence type="ECO:0000313" key="3">
    <source>
        <dbReference type="EMBL" id="KKN79358.1"/>
    </source>
</evidence>
<feature type="region of interest" description="Disordered" evidence="2">
    <location>
        <begin position="84"/>
        <end position="108"/>
    </location>
</feature>
<feature type="compositionally biased region" description="Basic residues" evidence="2">
    <location>
        <begin position="88"/>
        <end position="108"/>
    </location>
</feature>
<dbReference type="EMBL" id="LAZR01000249">
    <property type="protein sequence ID" value="KKN79358.1"/>
    <property type="molecule type" value="Genomic_DNA"/>
</dbReference>
<feature type="coiled-coil region" evidence="1">
    <location>
        <begin position="36"/>
        <end position="76"/>
    </location>
</feature>
<keyword evidence="1" id="KW-0175">Coiled coil</keyword>
<accession>A0A0F9WLC4</accession>
<comment type="caution">
    <text evidence="3">The sequence shown here is derived from an EMBL/GenBank/DDBJ whole genome shotgun (WGS) entry which is preliminary data.</text>
</comment>
<proteinExistence type="predicted"/>
<gene>
    <name evidence="3" type="ORF">LCGC14_0341400</name>
</gene>